<protein>
    <submittedName>
        <fullName evidence="4">Uncharacterized protein</fullName>
    </submittedName>
</protein>
<name>A0ABP9MSP4_9GAMM</name>
<proteinExistence type="inferred from homology"/>
<evidence type="ECO:0000313" key="5">
    <source>
        <dbReference type="Proteomes" id="UP001500631"/>
    </source>
</evidence>
<feature type="transmembrane region" description="Helical" evidence="3">
    <location>
        <begin position="12"/>
        <end position="32"/>
    </location>
</feature>
<evidence type="ECO:0000313" key="4">
    <source>
        <dbReference type="EMBL" id="GAA5099867.1"/>
    </source>
</evidence>
<gene>
    <name evidence="4" type="ORF">GCM10023338_13940</name>
</gene>
<dbReference type="Pfam" id="PF07963">
    <property type="entry name" value="N_methyl"/>
    <property type="match status" value="1"/>
</dbReference>
<evidence type="ECO:0000256" key="3">
    <source>
        <dbReference type="SAM" id="Phobius"/>
    </source>
</evidence>
<sequence length="195" mass="21238">MALKNNKGFSLIELMIVVAIIGILAMIAMPSYQEYVARTYVTEGLSVATSVQSSMIDHYISNGSFVYKHASGGSNGTSNINDTYGIAPPESFAHNAITRVATGTWWNPMGITIEYSKDKLGLSNRLPANQVPKIMLVPSPTNVESDIYLQSTGANWKGGSITWQCYYMFMPRIIAPANCQEAAKDFSTCSGTNRC</sequence>
<dbReference type="PANTHER" id="PTHR30093">
    <property type="entry name" value="GENERAL SECRETION PATHWAY PROTEIN G"/>
    <property type="match status" value="1"/>
</dbReference>
<dbReference type="PROSITE" id="PS00409">
    <property type="entry name" value="PROKAR_NTER_METHYL"/>
    <property type="match status" value="1"/>
</dbReference>
<reference evidence="5" key="1">
    <citation type="journal article" date="2019" name="Int. J. Syst. Evol. Microbiol.">
        <title>The Global Catalogue of Microorganisms (GCM) 10K type strain sequencing project: providing services to taxonomists for standard genome sequencing and annotation.</title>
        <authorList>
            <consortium name="The Broad Institute Genomics Platform"/>
            <consortium name="The Broad Institute Genome Sequencing Center for Infectious Disease"/>
            <person name="Wu L."/>
            <person name="Ma J."/>
        </authorList>
    </citation>
    <scope>NUCLEOTIDE SEQUENCE [LARGE SCALE GENOMIC DNA]</scope>
    <source>
        <strain evidence="5">JCM 18424</strain>
    </source>
</reference>
<comment type="caution">
    <text evidence="4">The sequence shown here is derived from an EMBL/GenBank/DDBJ whole genome shotgun (WGS) entry which is preliminary data.</text>
</comment>
<dbReference type="Gene3D" id="3.30.700.10">
    <property type="entry name" value="Glycoprotein, Type 4 Pilin"/>
    <property type="match status" value="1"/>
</dbReference>
<keyword evidence="3" id="KW-1133">Transmembrane helix</keyword>
<dbReference type="EMBL" id="BAABKE010000004">
    <property type="protein sequence ID" value="GAA5099867.1"/>
    <property type="molecule type" value="Genomic_DNA"/>
</dbReference>
<dbReference type="InterPro" id="IPR012902">
    <property type="entry name" value="N_methyl_site"/>
</dbReference>
<accession>A0ABP9MSP4</accession>
<comment type="similarity">
    <text evidence="1">Belongs to the N-Me-Phe pilin family.</text>
</comment>
<evidence type="ECO:0000256" key="2">
    <source>
        <dbReference type="ARBA" id="ARBA00022481"/>
    </source>
</evidence>
<keyword evidence="2" id="KW-0488">Methylation</keyword>
<keyword evidence="3" id="KW-0472">Membrane</keyword>
<dbReference type="PANTHER" id="PTHR30093:SF34">
    <property type="entry name" value="PREPILIN PEPTIDASE-DEPENDENT PROTEIN D"/>
    <property type="match status" value="1"/>
</dbReference>
<keyword evidence="5" id="KW-1185">Reference proteome</keyword>
<dbReference type="Proteomes" id="UP001500631">
    <property type="component" value="Unassembled WGS sequence"/>
</dbReference>
<dbReference type="SUPFAM" id="SSF54523">
    <property type="entry name" value="Pili subunits"/>
    <property type="match status" value="1"/>
</dbReference>
<keyword evidence="3" id="KW-0812">Transmembrane</keyword>
<dbReference type="InterPro" id="IPR045584">
    <property type="entry name" value="Pilin-like"/>
</dbReference>
<evidence type="ECO:0000256" key="1">
    <source>
        <dbReference type="ARBA" id="ARBA00005233"/>
    </source>
</evidence>
<dbReference type="NCBIfam" id="TIGR02532">
    <property type="entry name" value="IV_pilin_GFxxxE"/>
    <property type="match status" value="1"/>
</dbReference>
<organism evidence="4 5">
    <name type="scientific">Wohlfahrtiimonas larvae</name>
    <dbReference type="NCBI Taxonomy" id="1157986"/>
    <lineage>
        <taxon>Bacteria</taxon>
        <taxon>Pseudomonadati</taxon>
        <taxon>Pseudomonadota</taxon>
        <taxon>Gammaproteobacteria</taxon>
        <taxon>Cardiobacteriales</taxon>
        <taxon>Ignatzschineriaceae</taxon>
        <taxon>Wohlfahrtiimonas</taxon>
    </lineage>
</organism>